<sequence length="150" mass="17684">MCEDTNNEDVGILNKTLQELIKLIRFYQIDRKVFIHVIWDHKHLLSEELFKDLVHCLIDSDAKPLYNPFLIRWGNFKIDSELVDKEIALILTKWINKKTTNKGPDLHVLDGSRSWKFQAKSYPKILNVDSFMISFYEVFQIVNNITKKSA</sequence>
<name>A0ABN7UGV6_GIGMA</name>
<evidence type="ECO:0000313" key="1">
    <source>
        <dbReference type="EMBL" id="CAG8593691.1"/>
    </source>
</evidence>
<comment type="caution">
    <text evidence="1">The sequence shown here is derived from an EMBL/GenBank/DDBJ whole genome shotgun (WGS) entry which is preliminary data.</text>
</comment>
<organism evidence="1 2">
    <name type="scientific">Gigaspora margarita</name>
    <dbReference type="NCBI Taxonomy" id="4874"/>
    <lineage>
        <taxon>Eukaryota</taxon>
        <taxon>Fungi</taxon>
        <taxon>Fungi incertae sedis</taxon>
        <taxon>Mucoromycota</taxon>
        <taxon>Glomeromycotina</taxon>
        <taxon>Glomeromycetes</taxon>
        <taxon>Diversisporales</taxon>
        <taxon>Gigasporaceae</taxon>
        <taxon>Gigaspora</taxon>
    </lineage>
</organism>
<reference evidence="1 2" key="1">
    <citation type="submission" date="2021-06" db="EMBL/GenBank/DDBJ databases">
        <authorList>
            <person name="Kallberg Y."/>
            <person name="Tangrot J."/>
            <person name="Rosling A."/>
        </authorList>
    </citation>
    <scope>NUCLEOTIDE SEQUENCE [LARGE SCALE GENOMIC DNA]</scope>
    <source>
        <strain evidence="1 2">120-4 pot B 10/14</strain>
    </source>
</reference>
<protein>
    <submittedName>
        <fullName evidence="1">32460_t:CDS:1</fullName>
    </submittedName>
</protein>
<keyword evidence="2" id="KW-1185">Reference proteome</keyword>
<gene>
    <name evidence="1" type="ORF">GMARGA_LOCUS6533</name>
</gene>
<evidence type="ECO:0000313" key="2">
    <source>
        <dbReference type="Proteomes" id="UP000789901"/>
    </source>
</evidence>
<proteinExistence type="predicted"/>
<dbReference type="Proteomes" id="UP000789901">
    <property type="component" value="Unassembled WGS sequence"/>
</dbReference>
<accession>A0ABN7UGV6</accession>
<dbReference type="EMBL" id="CAJVQB010002981">
    <property type="protein sequence ID" value="CAG8593691.1"/>
    <property type="molecule type" value="Genomic_DNA"/>
</dbReference>